<dbReference type="PANTHER" id="PTHR42928:SF5">
    <property type="entry name" value="BLR1237 PROTEIN"/>
    <property type="match status" value="1"/>
</dbReference>
<keyword evidence="3" id="KW-1185">Reference proteome</keyword>
<protein>
    <submittedName>
        <fullName evidence="2">Tripartite-type tricarboxylate transporter receptor subunit TctC</fullName>
    </submittedName>
</protein>
<sequence length="333" mass="35572">MTSEPRMRLFRLVGGIVAALCSVSIAIPLCAYAQDLYPSKPITILVGSAPGGSNDIFARTLSKRLQDELGQPVIVENKPAAGGILANNLVARAVPDGYTLVLLSSTFTTGAAIRKDLQYDAIKSFKPVAMIAKGPLLVTVNVNTPYKSLTELIDFAKLNPKKVNYGTSGIGSINQFATEAFSQAAGIQLTHVPYKGMGPAVTDLLGGQIDMIVASAPSLLSQVNTGKILALGVTSKERARAMPQLPTLQEAGLNGSVVDLWWGVLAPANTPDAIVERLNQTINKIMLEQAMQNFLNKEGAQTATMTSEAFAIYIKNEIKRWQVVAHQANIQPE</sequence>
<comment type="similarity">
    <text evidence="1">Belongs to the UPF0065 (bug) family.</text>
</comment>
<gene>
    <name evidence="2" type="ORF">BCM14_2411</name>
</gene>
<dbReference type="Pfam" id="PF03401">
    <property type="entry name" value="TctC"/>
    <property type="match status" value="1"/>
</dbReference>
<dbReference type="PANTHER" id="PTHR42928">
    <property type="entry name" value="TRICARBOXYLATE-BINDING PROTEIN"/>
    <property type="match status" value="1"/>
</dbReference>
<accession>A0A2T0XE83</accession>
<dbReference type="RefSeq" id="WP_259673586.1">
    <property type="nucleotide sequence ID" value="NZ_PVTV01000015.1"/>
</dbReference>
<dbReference type="AlphaFoldDB" id="A0A2T0XE83"/>
<organism evidence="2 3">
    <name type="scientific">Jezberella montanilacus</name>
    <dbReference type="NCBI Taxonomy" id="323426"/>
    <lineage>
        <taxon>Bacteria</taxon>
        <taxon>Pseudomonadati</taxon>
        <taxon>Pseudomonadota</taxon>
        <taxon>Betaproteobacteria</taxon>
        <taxon>Burkholderiales</taxon>
        <taxon>Alcaligenaceae</taxon>
        <taxon>Jezberella</taxon>
    </lineage>
</organism>
<dbReference type="InterPro" id="IPR005064">
    <property type="entry name" value="BUG"/>
</dbReference>
<dbReference type="EMBL" id="PVTV01000015">
    <property type="protein sequence ID" value="PRY97269.1"/>
    <property type="molecule type" value="Genomic_DNA"/>
</dbReference>
<dbReference type="InterPro" id="IPR042100">
    <property type="entry name" value="Bug_dom1"/>
</dbReference>
<evidence type="ECO:0000256" key="1">
    <source>
        <dbReference type="ARBA" id="ARBA00006987"/>
    </source>
</evidence>
<dbReference type="SUPFAM" id="SSF53850">
    <property type="entry name" value="Periplasmic binding protein-like II"/>
    <property type="match status" value="1"/>
</dbReference>
<dbReference type="Gene3D" id="3.40.190.150">
    <property type="entry name" value="Bordetella uptake gene, domain 1"/>
    <property type="match status" value="1"/>
</dbReference>
<reference evidence="2 3" key="1">
    <citation type="submission" date="2018-03" db="EMBL/GenBank/DDBJ databases">
        <title>Genomic Encyclopedia of Type Strains, Phase III (KMG-III): the genomes of soil and plant-associated and newly described type strains.</title>
        <authorList>
            <person name="Whitman W."/>
        </authorList>
    </citation>
    <scope>NUCLEOTIDE SEQUENCE [LARGE SCALE GENOMIC DNA]</scope>
    <source>
        <strain evidence="2 3">MWH-P2sevCIIIb</strain>
    </source>
</reference>
<dbReference type="CDD" id="cd13578">
    <property type="entry name" value="PBP2_Bug27"/>
    <property type="match status" value="1"/>
</dbReference>
<dbReference type="Gene3D" id="3.40.190.10">
    <property type="entry name" value="Periplasmic binding protein-like II"/>
    <property type="match status" value="1"/>
</dbReference>
<name>A0A2T0XE83_9BURK</name>
<proteinExistence type="inferred from homology"/>
<dbReference type="PIRSF" id="PIRSF017082">
    <property type="entry name" value="YflP"/>
    <property type="match status" value="1"/>
</dbReference>
<comment type="caution">
    <text evidence="2">The sequence shown here is derived from an EMBL/GenBank/DDBJ whole genome shotgun (WGS) entry which is preliminary data.</text>
</comment>
<evidence type="ECO:0000313" key="3">
    <source>
        <dbReference type="Proteomes" id="UP000238308"/>
    </source>
</evidence>
<dbReference type="Proteomes" id="UP000238308">
    <property type="component" value="Unassembled WGS sequence"/>
</dbReference>
<keyword evidence="2" id="KW-0675">Receptor</keyword>
<evidence type="ECO:0000313" key="2">
    <source>
        <dbReference type="EMBL" id="PRY97269.1"/>
    </source>
</evidence>